<dbReference type="SUPFAM" id="SSF53850">
    <property type="entry name" value="Periplasmic binding protein-like II"/>
    <property type="match status" value="1"/>
</dbReference>
<dbReference type="EMBL" id="MJEH01000033">
    <property type="protein sequence ID" value="OEH92223.1"/>
    <property type="molecule type" value="Genomic_DNA"/>
</dbReference>
<dbReference type="PANTHER" id="PTHR42779:SF1">
    <property type="entry name" value="PROTEIN YNJB"/>
    <property type="match status" value="1"/>
</dbReference>
<protein>
    <submittedName>
        <fullName evidence="2">ABC transporter substrate-binding protein</fullName>
    </submittedName>
</protein>
<organism evidence="2 3">
    <name type="scientific">Bacillus solimangrovi</name>
    <dbReference type="NCBI Taxonomy" id="1305675"/>
    <lineage>
        <taxon>Bacteria</taxon>
        <taxon>Bacillati</taxon>
        <taxon>Bacillota</taxon>
        <taxon>Bacilli</taxon>
        <taxon>Bacillales</taxon>
        <taxon>Bacillaceae</taxon>
        <taxon>Bacillus</taxon>
    </lineage>
</organism>
<dbReference type="Pfam" id="PF13416">
    <property type="entry name" value="SBP_bac_8"/>
    <property type="match status" value="1"/>
</dbReference>
<dbReference type="STRING" id="1305675.BFG57_02840"/>
<dbReference type="RefSeq" id="WP_069717764.1">
    <property type="nucleotide sequence ID" value="NZ_MJEH01000033.1"/>
</dbReference>
<dbReference type="PROSITE" id="PS51257">
    <property type="entry name" value="PROKAR_LIPOPROTEIN"/>
    <property type="match status" value="1"/>
</dbReference>
<keyword evidence="3" id="KW-1185">Reference proteome</keyword>
<accession>A0A1E5LDQ6</accession>
<dbReference type="PIRSF" id="PIRSF029172">
    <property type="entry name" value="UCP029172_ABC_sbc_YnjB"/>
    <property type="match status" value="1"/>
</dbReference>
<evidence type="ECO:0000256" key="1">
    <source>
        <dbReference type="SAM" id="SignalP"/>
    </source>
</evidence>
<keyword evidence="1" id="KW-0732">Signal</keyword>
<feature type="chain" id="PRO_5038807234" evidence="1">
    <location>
        <begin position="20"/>
        <end position="410"/>
    </location>
</feature>
<gene>
    <name evidence="2" type="ORF">BFG57_02840</name>
</gene>
<dbReference type="Proteomes" id="UP000095209">
    <property type="component" value="Unassembled WGS sequence"/>
</dbReference>
<dbReference type="OrthoDB" id="3239593at2"/>
<proteinExistence type="predicted"/>
<reference evidence="2 3" key="1">
    <citation type="submission" date="2016-08" db="EMBL/GenBank/DDBJ databases">
        <title>Genome of Bacillus solimangrovi GH2-4.</title>
        <authorList>
            <person name="Lim S."/>
            <person name="Kim B.-C."/>
        </authorList>
    </citation>
    <scope>NUCLEOTIDE SEQUENCE [LARGE SCALE GENOMIC DNA]</scope>
    <source>
        <strain evidence="2 3">GH2-4</strain>
    </source>
</reference>
<dbReference type="InterPro" id="IPR027020">
    <property type="entry name" value="YnjB"/>
</dbReference>
<dbReference type="AlphaFoldDB" id="A0A1E5LDQ6"/>
<dbReference type="InterPro" id="IPR006059">
    <property type="entry name" value="SBP"/>
</dbReference>
<comment type="caution">
    <text evidence="2">The sequence shown here is derived from an EMBL/GenBank/DDBJ whole genome shotgun (WGS) entry which is preliminary data.</text>
</comment>
<name>A0A1E5LDQ6_9BACI</name>
<sequence length="410" mass="46625">MKKLLVLIVGLFLLSACSADNNNNETTQVNLNEMSWEEIERAAEETEVRLYMWGGDSGINEYIDDYVTVELKNKHNMTLTRVPLDTNEFLQKLLTEKKAEKDKGTIDVIWINGENFKSAKENDLLYGPFASKLPSVQNYIGAEAGFTQSDMGTTIDELEAPWGNVQFVMNYDASKVDNPPKSFEELKSWVAEHPGKFTYPEPTDFTGNAFIRHLLYETTENHQKLQKPFEDVNLTSESKAMWDTLNELEPDLWRNGETYPVSLSQLDQMYSSGEVWMTMGFNEARAESLIAEGVFPESTKSYVFNEGSIGNTHYLSIPYNSPNPAGAAVAINFLLSPEAQLKKLDSSMWGDGTVLDYTKLEEQQKNQIELLSGGQSVVPRDVLKEKYLPELDTSYLEWIKDEWYEEVVEK</sequence>
<evidence type="ECO:0000313" key="3">
    <source>
        <dbReference type="Proteomes" id="UP000095209"/>
    </source>
</evidence>
<dbReference type="NCBIfam" id="NF008633">
    <property type="entry name" value="PRK11622.1"/>
    <property type="match status" value="1"/>
</dbReference>
<evidence type="ECO:0000313" key="2">
    <source>
        <dbReference type="EMBL" id="OEH92223.1"/>
    </source>
</evidence>
<dbReference type="Gene3D" id="3.40.190.10">
    <property type="entry name" value="Periplasmic binding protein-like II"/>
    <property type="match status" value="2"/>
</dbReference>
<dbReference type="PANTHER" id="PTHR42779">
    <property type="entry name" value="PROTEIN YNJB"/>
    <property type="match status" value="1"/>
</dbReference>
<feature type="signal peptide" evidence="1">
    <location>
        <begin position="1"/>
        <end position="19"/>
    </location>
</feature>